<evidence type="ECO:0000256" key="5">
    <source>
        <dbReference type="SAM" id="MobiDB-lite"/>
    </source>
</evidence>
<comment type="similarity">
    <text evidence="2">Belongs to the rickettsiale 17 kDa surface antigen family.</text>
</comment>
<dbReference type="InterPro" id="IPR008816">
    <property type="entry name" value="Gly_zipper_2TM_dom"/>
</dbReference>
<accession>A0ABP7E9B5</accession>
<evidence type="ECO:0000256" key="4">
    <source>
        <dbReference type="ARBA" id="ARBA00023288"/>
    </source>
</evidence>
<sequence length="178" mass="19644">MLSRLIPLGLLAATMVVAPALAQTGAQEQRFRTAQDRFDREYQLYRQEVDRYQAARTGPARYDDRDEDTGPYRQAPDRYRDGYDDEAAYDPARDYRGGTQYRERVLASEDRVYAGYDGRYYCKRSDGTTGLIVGGAAGGVLGNVIDGGRSRTVGTLLGAAAGALAGRAVDQNQQVRCR</sequence>
<keyword evidence="9" id="KW-1185">Reference proteome</keyword>
<evidence type="ECO:0000256" key="3">
    <source>
        <dbReference type="ARBA" id="ARBA00015281"/>
    </source>
</evidence>
<feature type="domain" description="Glycine zipper 2TM" evidence="7">
    <location>
        <begin position="130"/>
        <end position="169"/>
    </location>
</feature>
<proteinExistence type="inferred from homology"/>
<comment type="caution">
    <text evidence="8">The sequence shown here is derived from an EMBL/GenBank/DDBJ whole genome shotgun (WGS) entry which is preliminary data.</text>
</comment>
<evidence type="ECO:0000256" key="2">
    <source>
        <dbReference type="ARBA" id="ARBA00008681"/>
    </source>
</evidence>
<keyword evidence="4" id="KW-0449">Lipoprotein</keyword>
<dbReference type="EMBL" id="BAABBF010000005">
    <property type="protein sequence ID" value="GAA3715291.1"/>
    <property type="molecule type" value="Genomic_DNA"/>
</dbReference>
<keyword evidence="6" id="KW-0732">Signal</keyword>
<dbReference type="Proteomes" id="UP001500523">
    <property type="component" value="Unassembled WGS sequence"/>
</dbReference>
<evidence type="ECO:0000259" key="7">
    <source>
        <dbReference type="Pfam" id="PF05433"/>
    </source>
</evidence>
<feature type="chain" id="PRO_5046925964" description="17 kDa surface antigen" evidence="6">
    <location>
        <begin position="23"/>
        <end position="178"/>
    </location>
</feature>
<protein>
    <recommendedName>
        <fullName evidence="3">17 kDa surface antigen</fullName>
    </recommendedName>
</protein>
<evidence type="ECO:0000313" key="8">
    <source>
        <dbReference type="EMBL" id="GAA3715291.1"/>
    </source>
</evidence>
<reference evidence="9" key="1">
    <citation type="journal article" date="2019" name="Int. J. Syst. Evol. Microbiol.">
        <title>The Global Catalogue of Microorganisms (GCM) 10K type strain sequencing project: providing services to taxonomists for standard genome sequencing and annotation.</title>
        <authorList>
            <consortium name="The Broad Institute Genomics Platform"/>
            <consortium name="The Broad Institute Genome Sequencing Center for Infectious Disease"/>
            <person name="Wu L."/>
            <person name="Ma J."/>
        </authorList>
    </citation>
    <scope>NUCLEOTIDE SEQUENCE [LARGE SCALE GENOMIC DNA]</scope>
    <source>
        <strain evidence="9">JCM 17498</strain>
    </source>
</reference>
<dbReference type="RefSeq" id="WP_344693727.1">
    <property type="nucleotide sequence ID" value="NZ_BAABBF010000005.1"/>
</dbReference>
<feature type="region of interest" description="Disordered" evidence="5">
    <location>
        <begin position="53"/>
        <end position="77"/>
    </location>
</feature>
<comment type="subcellular location">
    <subcellularLocation>
        <location evidence="1">Cell outer membrane</location>
        <topology evidence="1">Lipid-anchor</topology>
    </subcellularLocation>
</comment>
<dbReference type="Pfam" id="PF05433">
    <property type="entry name" value="Rick_17kDa_Anti"/>
    <property type="match status" value="1"/>
</dbReference>
<feature type="signal peptide" evidence="6">
    <location>
        <begin position="1"/>
        <end position="22"/>
    </location>
</feature>
<gene>
    <name evidence="8" type="ORF">GCM10022268_24910</name>
</gene>
<evidence type="ECO:0000256" key="6">
    <source>
        <dbReference type="SAM" id="SignalP"/>
    </source>
</evidence>
<evidence type="ECO:0000256" key="1">
    <source>
        <dbReference type="ARBA" id="ARBA00004459"/>
    </source>
</evidence>
<organism evidence="8 9">
    <name type="scientific">Sphingomonas cynarae</name>
    <dbReference type="NCBI Taxonomy" id="930197"/>
    <lineage>
        <taxon>Bacteria</taxon>
        <taxon>Pseudomonadati</taxon>
        <taxon>Pseudomonadota</taxon>
        <taxon>Alphaproteobacteria</taxon>
        <taxon>Sphingomonadales</taxon>
        <taxon>Sphingomonadaceae</taxon>
        <taxon>Sphingomonas</taxon>
    </lineage>
</organism>
<evidence type="ECO:0000313" key="9">
    <source>
        <dbReference type="Proteomes" id="UP001500523"/>
    </source>
</evidence>
<feature type="compositionally biased region" description="Basic and acidic residues" evidence="5">
    <location>
        <begin position="61"/>
        <end position="77"/>
    </location>
</feature>
<name>A0ABP7E9B5_9SPHN</name>